<feature type="domain" description="NACHT" evidence="3">
    <location>
        <begin position="220"/>
        <end position="363"/>
    </location>
</feature>
<comment type="caution">
    <text evidence="4">The sequence shown here is derived from an EMBL/GenBank/DDBJ whole genome shotgun (WGS) entry which is preliminary data.</text>
</comment>
<dbReference type="EMBL" id="JAATWM020000021">
    <property type="protein sequence ID" value="KAF9875475.1"/>
    <property type="molecule type" value="Genomic_DNA"/>
</dbReference>
<dbReference type="Pfam" id="PF24883">
    <property type="entry name" value="NPHP3_N"/>
    <property type="match status" value="1"/>
</dbReference>
<feature type="repeat" description="ANK" evidence="2">
    <location>
        <begin position="648"/>
        <end position="680"/>
    </location>
</feature>
<dbReference type="AlphaFoldDB" id="A0A9P6LJZ8"/>
<reference evidence="4" key="1">
    <citation type="submission" date="2020-03" db="EMBL/GenBank/DDBJ databases">
        <authorList>
            <person name="He L."/>
        </authorList>
    </citation>
    <scope>NUCLEOTIDE SEQUENCE</scope>
    <source>
        <strain evidence="4">CkLH20</strain>
    </source>
</reference>
<protein>
    <recommendedName>
        <fullName evidence="3">NACHT domain-containing protein</fullName>
    </recommendedName>
</protein>
<dbReference type="PROSITE" id="PS50837">
    <property type="entry name" value="NACHT"/>
    <property type="match status" value="1"/>
</dbReference>
<dbReference type="InterPro" id="IPR007111">
    <property type="entry name" value="NACHT_NTPase"/>
</dbReference>
<evidence type="ECO:0000256" key="2">
    <source>
        <dbReference type="PROSITE-ProRule" id="PRU00023"/>
    </source>
</evidence>
<dbReference type="PROSITE" id="PS50088">
    <property type="entry name" value="ANK_REPEAT"/>
    <property type="match status" value="5"/>
</dbReference>
<dbReference type="Proteomes" id="UP000781932">
    <property type="component" value="Unassembled WGS sequence"/>
</dbReference>
<keyword evidence="2" id="KW-0040">ANK repeat</keyword>
<dbReference type="GeneID" id="62162647"/>
<dbReference type="Gene3D" id="3.40.50.300">
    <property type="entry name" value="P-loop containing nucleotide triphosphate hydrolases"/>
    <property type="match status" value="1"/>
</dbReference>
<organism evidence="4 5">
    <name type="scientific">Colletotrichum karsti</name>
    <dbReference type="NCBI Taxonomy" id="1095194"/>
    <lineage>
        <taxon>Eukaryota</taxon>
        <taxon>Fungi</taxon>
        <taxon>Dikarya</taxon>
        <taxon>Ascomycota</taxon>
        <taxon>Pezizomycotina</taxon>
        <taxon>Sordariomycetes</taxon>
        <taxon>Hypocreomycetidae</taxon>
        <taxon>Glomerellales</taxon>
        <taxon>Glomerellaceae</taxon>
        <taxon>Colletotrichum</taxon>
        <taxon>Colletotrichum boninense species complex</taxon>
    </lineage>
</organism>
<feature type="repeat" description="ANK" evidence="2">
    <location>
        <begin position="583"/>
        <end position="615"/>
    </location>
</feature>
<sequence>MSDPLSVAGTAVGIVSLGLQVVQGLYDYCRAVKNQDADIAHTTQKLAHLLEVLNSVSQVLEKRKFRTCDRGTIAAVEGRIVICEKNINELQDEANKFGPRKSGSGLTATKALARQAFYRFRQSTLQSLEKNVDETVNHLSFALQLLQQTDVSNIRDHIEDSTALLGLMRAGQINRDIRGWLKAPDATIDFNSARKKSHPGTGLWLVNDDRFSTWLEDPNSFLWINGFAGSGKSVLSSTAIQHTFARRATASGTGIAFFFFTFRDTSKQNLSSLLRAVVLQLSGQLDNDSTLFKLHNTYINVTPPDDALFDCLKSLVQSFQRVYIIIDALDESPRDKHREDVLEALQSLRTWAEPRLHLLVTSRDEVDIRDALEVSAEECVAMSNESVNGDIASYVAQQLREQRQLRKWEDFHERIETVLTERAKGVFRWVDCQLRAIANCPRSEDSLDQLLKSLPQSLDETYERMLRSIPPTSQQYARQILLILCCADKPLEADVICDALAIELEPEPRYNAKRKLKDTDSILEVCPGFFDMSIKDSYNAKKINASSAIFMAVDCGLDSIVAALLFDNNVKVDEVQQFPEYPYDRTALMSASEKLSAKTVQLLIDRGADVNFASAKGTPLMSAARAGRMETILLLLENHADINLGASNGETPLISAVKRGREDVVRLLIDRGADVNGKGGHRTPLHHAVRKHDNKIAGLLIEHGARLDALAVDGVSVLQDAIYYGNGDIVRFLLERGANPNIEGDPEICAHTTLCWAGIYSKSDVVRQLLEHGAHPYISRSSKVTVLQYAAGNGDDETVAAFIEAGMDPTSCGPVEEHDGRYAGNALDIARRNGRQDVVEYLERLPQFSHSGGREFDS</sequence>
<feature type="repeat" description="ANK" evidence="2">
    <location>
        <begin position="713"/>
        <end position="745"/>
    </location>
</feature>
<dbReference type="PROSITE" id="PS50297">
    <property type="entry name" value="ANK_REP_REGION"/>
    <property type="match status" value="5"/>
</dbReference>
<gene>
    <name evidence="4" type="ORF">CkaCkLH20_06856</name>
</gene>
<keyword evidence="1" id="KW-0677">Repeat</keyword>
<evidence type="ECO:0000313" key="5">
    <source>
        <dbReference type="Proteomes" id="UP000781932"/>
    </source>
</evidence>
<dbReference type="SMART" id="SM00248">
    <property type="entry name" value="ANK"/>
    <property type="match status" value="8"/>
</dbReference>
<proteinExistence type="predicted"/>
<keyword evidence="5" id="KW-1185">Reference proteome</keyword>
<dbReference type="PANTHER" id="PTHR10039">
    <property type="entry name" value="AMELOGENIN"/>
    <property type="match status" value="1"/>
</dbReference>
<accession>A0A9P6LJZ8</accession>
<dbReference type="Pfam" id="PF12796">
    <property type="entry name" value="Ank_2"/>
    <property type="match status" value="3"/>
</dbReference>
<dbReference type="OrthoDB" id="194358at2759"/>
<dbReference type="Gene3D" id="1.25.40.20">
    <property type="entry name" value="Ankyrin repeat-containing domain"/>
    <property type="match status" value="3"/>
</dbReference>
<feature type="repeat" description="ANK" evidence="2">
    <location>
        <begin position="680"/>
        <end position="712"/>
    </location>
</feature>
<dbReference type="PANTHER" id="PTHR10039:SF16">
    <property type="entry name" value="GPI INOSITOL-DEACYLASE"/>
    <property type="match status" value="1"/>
</dbReference>
<dbReference type="RefSeq" id="XP_038744936.1">
    <property type="nucleotide sequence ID" value="XM_038889573.1"/>
</dbReference>
<dbReference type="InterPro" id="IPR002110">
    <property type="entry name" value="Ankyrin_rpt"/>
</dbReference>
<reference evidence="4" key="2">
    <citation type="submission" date="2020-11" db="EMBL/GenBank/DDBJ databases">
        <title>Whole genome sequencing of Colletotrichum sp.</title>
        <authorList>
            <person name="Li H."/>
        </authorList>
    </citation>
    <scope>NUCLEOTIDE SEQUENCE</scope>
    <source>
        <strain evidence="4">CkLH20</strain>
    </source>
</reference>
<dbReference type="InterPro" id="IPR056884">
    <property type="entry name" value="NPHP3-like_N"/>
</dbReference>
<evidence type="ECO:0000313" key="4">
    <source>
        <dbReference type="EMBL" id="KAF9875475.1"/>
    </source>
</evidence>
<dbReference type="InterPro" id="IPR027417">
    <property type="entry name" value="P-loop_NTPase"/>
</dbReference>
<dbReference type="SUPFAM" id="SSF48403">
    <property type="entry name" value="Ankyrin repeat"/>
    <property type="match status" value="1"/>
</dbReference>
<feature type="repeat" description="ANK" evidence="2">
    <location>
        <begin position="615"/>
        <end position="647"/>
    </location>
</feature>
<dbReference type="PRINTS" id="PR01415">
    <property type="entry name" value="ANKYRIN"/>
</dbReference>
<evidence type="ECO:0000256" key="1">
    <source>
        <dbReference type="ARBA" id="ARBA00022737"/>
    </source>
</evidence>
<dbReference type="InterPro" id="IPR036770">
    <property type="entry name" value="Ankyrin_rpt-contain_sf"/>
</dbReference>
<name>A0A9P6LJZ8_9PEZI</name>
<evidence type="ECO:0000259" key="3">
    <source>
        <dbReference type="PROSITE" id="PS50837"/>
    </source>
</evidence>
<dbReference type="SUPFAM" id="SSF52540">
    <property type="entry name" value="P-loop containing nucleoside triphosphate hydrolases"/>
    <property type="match status" value="1"/>
</dbReference>